<keyword evidence="2" id="KW-1185">Reference proteome</keyword>
<gene>
    <name evidence="1" type="ORF">CEXT_605801</name>
</gene>
<protein>
    <submittedName>
        <fullName evidence="1">Uncharacterized protein</fullName>
    </submittedName>
</protein>
<evidence type="ECO:0000313" key="1">
    <source>
        <dbReference type="EMBL" id="GIY77741.1"/>
    </source>
</evidence>
<accession>A0AAV4W5H8</accession>
<dbReference type="AlphaFoldDB" id="A0AAV4W5H8"/>
<reference evidence="1 2" key="1">
    <citation type="submission" date="2021-06" db="EMBL/GenBank/DDBJ databases">
        <title>Caerostris extrusa draft genome.</title>
        <authorList>
            <person name="Kono N."/>
            <person name="Arakawa K."/>
        </authorList>
    </citation>
    <scope>NUCLEOTIDE SEQUENCE [LARGE SCALE GENOMIC DNA]</scope>
</reference>
<name>A0AAV4W5H8_CAEEX</name>
<dbReference type="EMBL" id="BPLR01015672">
    <property type="protein sequence ID" value="GIY77741.1"/>
    <property type="molecule type" value="Genomic_DNA"/>
</dbReference>
<sequence>MFTCAAIKVEWPGMLSSEVILFQTMRAHIYCHSHTQQACLVSWNVLEHPSYNPTFHHESFMSLVPLKRYLSGRRYLIKWKFMDIVHWFQSQLKLFHEKVTLVIQWISKVWLRRLYFEQDTLFLFVATVPFSFNLTF</sequence>
<proteinExistence type="predicted"/>
<evidence type="ECO:0000313" key="2">
    <source>
        <dbReference type="Proteomes" id="UP001054945"/>
    </source>
</evidence>
<dbReference type="Proteomes" id="UP001054945">
    <property type="component" value="Unassembled WGS sequence"/>
</dbReference>
<comment type="caution">
    <text evidence="1">The sequence shown here is derived from an EMBL/GenBank/DDBJ whole genome shotgun (WGS) entry which is preliminary data.</text>
</comment>
<organism evidence="1 2">
    <name type="scientific">Caerostris extrusa</name>
    <name type="common">Bark spider</name>
    <name type="synonym">Caerostris bankana</name>
    <dbReference type="NCBI Taxonomy" id="172846"/>
    <lineage>
        <taxon>Eukaryota</taxon>
        <taxon>Metazoa</taxon>
        <taxon>Ecdysozoa</taxon>
        <taxon>Arthropoda</taxon>
        <taxon>Chelicerata</taxon>
        <taxon>Arachnida</taxon>
        <taxon>Araneae</taxon>
        <taxon>Araneomorphae</taxon>
        <taxon>Entelegynae</taxon>
        <taxon>Araneoidea</taxon>
        <taxon>Araneidae</taxon>
        <taxon>Caerostris</taxon>
    </lineage>
</organism>